<dbReference type="Pfam" id="PF00172">
    <property type="entry name" value="Zn_clus"/>
    <property type="match status" value="1"/>
</dbReference>
<evidence type="ECO:0000256" key="2">
    <source>
        <dbReference type="SAM" id="MobiDB-lite"/>
    </source>
</evidence>
<dbReference type="InterPro" id="IPR053175">
    <property type="entry name" value="DHMBA_Reg_Transcription_Factor"/>
</dbReference>
<reference evidence="4" key="1">
    <citation type="journal article" date="2023" name="Mol. Phylogenet. Evol.">
        <title>Genome-scale phylogeny and comparative genomics of the fungal order Sordariales.</title>
        <authorList>
            <person name="Hensen N."/>
            <person name="Bonometti L."/>
            <person name="Westerberg I."/>
            <person name="Brannstrom I.O."/>
            <person name="Guillou S."/>
            <person name="Cros-Aarteil S."/>
            <person name="Calhoun S."/>
            <person name="Haridas S."/>
            <person name="Kuo A."/>
            <person name="Mondo S."/>
            <person name="Pangilinan J."/>
            <person name="Riley R."/>
            <person name="LaButti K."/>
            <person name="Andreopoulos B."/>
            <person name="Lipzen A."/>
            <person name="Chen C."/>
            <person name="Yan M."/>
            <person name="Daum C."/>
            <person name="Ng V."/>
            <person name="Clum A."/>
            <person name="Steindorff A."/>
            <person name="Ohm R.A."/>
            <person name="Martin F."/>
            <person name="Silar P."/>
            <person name="Natvig D.O."/>
            <person name="Lalanne C."/>
            <person name="Gautier V."/>
            <person name="Ament-Velasquez S.L."/>
            <person name="Kruys A."/>
            <person name="Hutchinson M.I."/>
            <person name="Powell A.J."/>
            <person name="Barry K."/>
            <person name="Miller A.N."/>
            <person name="Grigoriev I.V."/>
            <person name="Debuchy R."/>
            <person name="Gladieux P."/>
            <person name="Hiltunen Thoren M."/>
            <person name="Johannesson H."/>
        </authorList>
    </citation>
    <scope>NUCLEOTIDE SEQUENCE</scope>
    <source>
        <strain evidence="4">CBS 532.94</strain>
    </source>
</reference>
<dbReference type="Gene3D" id="4.10.240.10">
    <property type="entry name" value="Zn(2)-C6 fungal-type DNA-binding domain"/>
    <property type="match status" value="1"/>
</dbReference>
<dbReference type="GO" id="GO:0008270">
    <property type="term" value="F:zinc ion binding"/>
    <property type="evidence" value="ECO:0007669"/>
    <property type="project" value="InterPro"/>
</dbReference>
<feature type="region of interest" description="Disordered" evidence="2">
    <location>
        <begin position="60"/>
        <end position="133"/>
    </location>
</feature>
<comment type="caution">
    <text evidence="4">The sequence shown here is derived from an EMBL/GenBank/DDBJ whole genome shotgun (WGS) entry which is preliminary data.</text>
</comment>
<dbReference type="GO" id="GO:0000981">
    <property type="term" value="F:DNA-binding transcription factor activity, RNA polymerase II-specific"/>
    <property type="evidence" value="ECO:0007669"/>
    <property type="project" value="InterPro"/>
</dbReference>
<evidence type="ECO:0000256" key="1">
    <source>
        <dbReference type="ARBA" id="ARBA00023242"/>
    </source>
</evidence>
<feature type="domain" description="Zn(2)-C6 fungal-type" evidence="3">
    <location>
        <begin position="10"/>
        <end position="38"/>
    </location>
</feature>
<dbReference type="SUPFAM" id="SSF57701">
    <property type="entry name" value="Zn2/Cys6 DNA-binding domain"/>
    <property type="match status" value="1"/>
</dbReference>
<proteinExistence type="predicted"/>
<dbReference type="InterPro" id="IPR001138">
    <property type="entry name" value="Zn2Cys6_DnaBD"/>
</dbReference>
<feature type="compositionally biased region" description="Polar residues" evidence="2">
    <location>
        <begin position="621"/>
        <end position="633"/>
    </location>
</feature>
<dbReference type="PANTHER" id="PTHR38791:SF13">
    <property type="entry name" value="ZN(2)-C6 FUNGAL-TYPE DOMAIN-CONTAINING PROTEIN"/>
    <property type="match status" value="1"/>
</dbReference>
<keyword evidence="5" id="KW-1185">Reference proteome</keyword>
<dbReference type="PROSITE" id="PS00463">
    <property type="entry name" value="ZN2_CY6_FUNGAL_1"/>
    <property type="match status" value="1"/>
</dbReference>
<name>A0AAN7C7N3_9PEZI</name>
<evidence type="ECO:0000313" key="5">
    <source>
        <dbReference type="Proteomes" id="UP001303760"/>
    </source>
</evidence>
<dbReference type="AlphaFoldDB" id="A0AAN7C7N3"/>
<feature type="compositionally biased region" description="Low complexity" evidence="2">
    <location>
        <begin position="634"/>
        <end position="647"/>
    </location>
</feature>
<feature type="compositionally biased region" description="Low complexity" evidence="2">
    <location>
        <begin position="78"/>
        <end position="132"/>
    </location>
</feature>
<evidence type="ECO:0000259" key="3">
    <source>
        <dbReference type="PROSITE" id="PS50048"/>
    </source>
</evidence>
<dbReference type="SMART" id="SM00066">
    <property type="entry name" value="GAL4"/>
    <property type="match status" value="1"/>
</dbReference>
<dbReference type="InterPro" id="IPR036864">
    <property type="entry name" value="Zn2-C6_fun-type_DNA-bd_sf"/>
</dbReference>
<keyword evidence="1" id="KW-0539">Nucleus</keyword>
<protein>
    <recommendedName>
        <fullName evidence="3">Zn(2)-C6 fungal-type domain-containing protein</fullName>
    </recommendedName>
</protein>
<feature type="region of interest" description="Disordered" evidence="2">
    <location>
        <begin position="621"/>
        <end position="668"/>
    </location>
</feature>
<dbReference type="EMBL" id="MU860164">
    <property type="protein sequence ID" value="KAK4236934.1"/>
    <property type="molecule type" value="Genomic_DNA"/>
</dbReference>
<dbReference type="Pfam" id="PF11951">
    <property type="entry name" value="Fungal_trans_2"/>
    <property type="match status" value="1"/>
</dbReference>
<gene>
    <name evidence="4" type="ORF">C8A03DRAFT_35133</name>
</gene>
<dbReference type="PROSITE" id="PS50048">
    <property type="entry name" value="ZN2_CY6_FUNGAL_2"/>
    <property type="match status" value="1"/>
</dbReference>
<accession>A0AAN7C7N3</accession>
<dbReference type="InterPro" id="IPR021858">
    <property type="entry name" value="Fun_TF"/>
</dbReference>
<dbReference type="CDD" id="cd00067">
    <property type="entry name" value="GAL4"/>
    <property type="match status" value="1"/>
</dbReference>
<dbReference type="PANTHER" id="PTHR38791">
    <property type="entry name" value="ZN(II)2CYS6 TRANSCRIPTION FACTOR (EUROFUNG)-RELATED-RELATED"/>
    <property type="match status" value="1"/>
</dbReference>
<evidence type="ECO:0000313" key="4">
    <source>
        <dbReference type="EMBL" id="KAK4236934.1"/>
    </source>
</evidence>
<organism evidence="4 5">
    <name type="scientific">Achaetomium macrosporum</name>
    <dbReference type="NCBI Taxonomy" id="79813"/>
    <lineage>
        <taxon>Eukaryota</taxon>
        <taxon>Fungi</taxon>
        <taxon>Dikarya</taxon>
        <taxon>Ascomycota</taxon>
        <taxon>Pezizomycotina</taxon>
        <taxon>Sordariomycetes</taxon>
        <taxon>Sordariomycetidae</taxon>
        <taxon>Sordariales</taxon>
        <taxon>Chaetomiaceae</taxon>
        <taxon>Achaetomium</taxon>
    </lineage>
</organism>
<sequence length="668" mass="72556">MVYCGKPSKGCQMCRTRRIKCDETKPTCNQCAKARRQCPGYKDEFDLVLRNENLAAKRRALKITTSRRSNAKRKKSKSSPSLSASSSSSSSSSGSLTATPASPGGATTTSTTSTSSSKTLSTQQRGHHQQQQATPFLAPTPIHILPEDLAPCHFVSNFVLSSRGDGRSGFLDYLIPLMQQAGERREMHLQHAFNACALASLGNRTSFLSPDLGSGPGRGAVGGGLGGLGEGARSCLGKAFVEYSRALRATQAALADPERWKSDGVLAAVLLLGMFENITATKLGNLAWGSHVEGAIQLVKARGRSQLKTKIGLQLWVSVRTHLIILTLSSGTAPAMGVDWWIQDAVMEPTAAECQRLSLKAGELRAEITRVFASAARTPENIRLVQDLMHRAQELDGQVAAWMRTVPPSWQPRTVCWQPHPPAVPGGGSDYSEAEVFPGRVDVYHDFPVAGVWNQARTTRLILMSLVVRCAAWVCSPVDYRTTPTYASAARVSVDMIADIIASVPYHLGWQTKRRELFPEHEPAAFACGEEYGLKGLAGYFLTWPLACVMTQDYTTDAQRAYTKGRLEYIGDALGIKYAHILSQLQVRVPSILIRSDGLLARPYPMAQNFEKLLSSARTVSPLSPVSGTSPLTQPEGMQQEQLQQNQRRPPGSSGDAAQSAMKEWVSV</sequence>
<dbReference type="Proteomes" id="UP001303760">
    <property type="component" value="Unassembled WGS sequence"/>
</dbReference>
<reference evidence="4" key="2">
    <citation type="submission" date="2023-05" db="EMBL/GenBank/DDBJ databases">
        <authorList>
            <consortium name="Lawrence Berkeley National Laboratory"/>
            <person name="Steindorff A."/>
            <person name="Hensen N."/>
            <person name="Bonometti L."/>
            <person name="Westerberg I."/>
            <person name="Brannstrom I.O."/>
            <person name="Guillou S."/>
            <person name="Cros-Aarteil S."/>
            <person name="Calhoun S."/>
            <person name="Haridas S."/>
            <person name="Kuo A."/>
            <person name="Mondo S."/>
            <person name="Pangilinan J."/>
            <person name="Riley R."/>
            <person name="Labutti K."/>
            <person name="Andreopoulos B."/>
            <person name="Lipzen A."/>
            <person name="Chen C."/>
            <person name="Yanf M."/>
            <person name="Daum C."/>
            <person name="Ng V."/>
            <person name="Clum A."/>
            <person name="Ohm R."/>
            <person name="Martin F."/>
            <person name="Silar P."/>
            <person name="Natvig D."/>
            <person name="Lalanne C."/>
            <person name="Gautier V."/>
            <person name="Ament-Velasquez S.L."/>
            <person name="Kruys A."/>
            <person name="Hutchinson M.I."/>
            <person name="Powell A.J."/>
            <person name="Barry K."/>
            <person name="Miller A.N."/>
            <person name="Grigoriev I.V."/>
            <person name="Debuchy R."/>
            <person name="Gladieux P."/>
            <person name="Thoren M.H."/>
            <person name="Johannesson H."/>
        </authorList>
    </citation>
    <scope>NUCLEOTIDE SEQUENCE</scope>
    <source>
        <strain evidence="4">CBS 532.94</strain>
    </source>
</reference>